<dbReference type="PRINTS" id="PR00147">
    <property type="entry name" value="DNAPHOTLYASE"/>
</dbReference>
<dbReference type="InterPro" id="IPR036134">
    <property type="entry name" value="Crypto/Photolyase_FAD-like_sf"/>
</dbReference>
<comment type="cofactor">
    <cofactor evidence="1">
        <name>(6R)-5,10-methylene-5,6,7,8-tetrahydrofolate</name>
        <dbReference type="ChEBI" id="CHEBI:15636"/>
    </cofactor>
</comment>
<comment type="caution">
    <text evidence="16">The sequence shown here is derived from an EMBL/GenBank/DDBJ whole genome shotgun (WGS) entry which is preliminary data.</text>
</comment>
<organism evidence="16 18">
    <name type="scientific">Oleiagrimonas soli</name>
    <dbReference type="NCBI Taxonomy" id="1543381"/>
    <lineage>
        <taxon>Bacteria</taxon>
        <taxon>Pseudomonadati</taxon>
        <taxon>Pseudomonadota</taxon>
        <taxon>Gammaproteobacteria</taxon>
        <taxon>Lysobacterales</taxon>
        <taxon>Rhodanobacteraceae</taxon>
        <taxon>Oleiagrimonas</taxon>
    </lineage>
</organism>
<dbReference type="SUPFAM" id="SSF48173">
    <property type="entry name" value="Cryptochrome/photolyase FAD-binding domain"/>
    <property type="match status" value="1"/>
</dbReference>
<accession>A0A099CV68</accession>
<dbReference type="PROSITE" id="PS51645">
    <property type="entry name" value="PHR_CRY_ALPHA_BETA"/>
    <property type="match status" value="1"/>
</dbReference>
<dbReference type="STRING" id="1543381.LF63_0109140"/>
<feature type="binding site" evidence="12">
    <location>
        <position position="272"/>
    </location>
    <ligand>
        <name>FAD</name>
        <dbReference type="ChEBI" id="CHEBI:57692"/>
    </ligand>
</feature>
<comment type="function">
    <text evidence="10">Involved in repair of UV radiation-induced DNA damage. Catalyzes the light-dependent monomerization (300-600 nm) of cyclobutyl pyrimidine dimers (in cis-syn configuration), which are formed between adjacent bases on the same DNA strand upon exposure to ultraviolet radiation.</text>
</comment>
<evidence type="ECO:0000256" key="8">
    <source>
        <dbReference type="ARBA" id="ARBA00031671"/>
    </source>
</evidence>
<keyword evidence="16" id="KW-0456">Lyase</keyword>
<sequence length="469" mass="54079">MSIAIVWFRRDLRLQDHPALVAAATRHERVLPVYIHAPDEEGDWAPGAASRWWLHHALDALQRDLHRHHGELHLRIGPSLQTLQALIEATGAEAVYWNRLYEPALVARDTQIKQTLREQGVHVASFDAALWRNPWQVLTKQDEPYRVFTPFWRNLRAQLGDEPPLDTPSPLRLEKAKDGATLDALDLLPRRDWADGFSEHWTPGEAGAMEMLERLADDALRGYGELRDRPALVGTSRLSPHLHFGEITPRMARAKLRAAVDASGEEKGLEPYLRELGWRDFAHHVMYHFPHSVDRNLDERFDRYPWRDDDAALERWQQGRTGVPLVDAGMRELWATGWMHNRVRMIVASWLTKNMGQHWLHGARWFWDTLVDADLANNSLGWQWVAGSGVDAAPYFRIFNPVTQAQRFDPEGEYIRRWVPELRDAPKKLLHEPWAQDGFAASRGYPLPMLDIKDSRQRALDGYEAVRNG</sequence>
<evidence type="ECO:0000256" key="7">
    <source>
        <dbReference type="ARBA" id="ARBA00022991"/>
    </source>
</evidence>
<dbReference type="InterPro" id="IPR002081">
    <property type="entry name" value="Cryptochrome/DNA_photolyase_1"/>
</dbReference>
<dbReference type="PANTHER" id="PTHR11455">
    <property type="entry name" value="CRYPTOCHROME"/>
    <property type="match status" value="1"/>
</dbReference>
<comment type="similarity">
    <text evidence="2">Belongs to the DNA photolyase class-1 family.</text>
</comment>
<dbReference type="GO" id="GO:0003904">
    <property type="term" value="F:deoxyribodipyrimidine photo-lyase activity"/>
    <property type="evidence" value="ECO:0007669"/>
    <property type="project" value="UniProtKB-EC"/>
</dbReference>
<evidence type="ECO:0000256" key="1">
    <source>
        <dbReference type="ARBA" id="ARBA00001932"/>
    </source>
</evidence>
<feature type="binding site" evidence="12">
    <location>
        <position position="223"/>
    </location>
    <ligand>
        <name>FAD</name>
        <dbReference type="ChEBI" id="CHEBI:57692"/>
    </ligand>
</feature>
<dbReference type="InterPro" id="IPR006050">
    <property type="entry name" value="DNA_photolyase_N"/>
</dbReference>
<feature type="site" description="Electron transfer via tryptophanyl radical" evidence="13">
    <location>
        <position position="306"/>
    </location>
</feature>
<dbReference type="GO" id="GO:0000719">
    <property type="term" value="P:photoreactive repair"/>
    <property type="evidence" value="ECO:0007669"/>
    <property type="project" value="UniProtKB-ARBA"/>
</dbReference>
<evidence type="ECO:0000313" key="18">
    <source>
        <dbReference type="Proteomes" id="UP000029708"/>
    </source>
</evidence>
<dbReference type="RefSeq" id="WP_043101192.1">
    <property type="nucleotide sequence ID" value="NZ_JACHET010000001.1"/>
</dbReference>
<feature type="site" description="Electron transfer via tryptophanyl radical" evidence="13">
    <location>
        <position position="382"/>
    </location>
</feature>
<evidence type="ECO:0000256" key="13">
    <source>
        <dbReference type="PIRSR" id="PIRSR602081-2"/>
    </source>
</evidence>
<comment type="cofactor">
    <cofactor evidence="12">
        <name>FAD</name>
        <dbReference type="ChEBI" id="CHEBI:57692"/>
    </cofactor>
    <text evidence="12">Binds 1 FAD per subunit.</text>
</comment>
<dbReference type="PANTHER" id="PTHR11455:SF9">
    <property type="entry name" value="CRYPTOCHROME CIRCADIAN CLOCK 5 ISOFORM X1"/>
    <property type="match status" value="1"/>
</dbReference>
<dbReference type="InterPro" id="IPR005101">
    <property type="entry name" value="Cryptochr/Photolyase_FAD-bd"/>
</dbReference>
<dbReference type="HOGENOM" id="CLU_010348_2_2_6"/>
<dbReference type="Gene3D" id="1.10.579.10">
    <property type="entry name" value="DNA Cyclobutane Dipyrimidine Photolyase, subunit A, domain 3"/>
    <property type="match status" value="1"/>
</dbReference>
<evidence type="ECO:0000256" key="14">
    <source>
        <dbReference type="RuleBase" id="RU004182"/>
    </source>
</evidence>
<dbReference type="InterPro" id="IPR018394">
    <property type="entry name" value="DNA_photolyase_1_CS_C"/>
</dbReference>
<reference evidence="17 19" key="2">
    <citation type="submission" date="2020-08" db="EMBL/GenBank/DDBJ databases">
        <title>Genomic Encyclopedia of Type Strains, Phase IV (KMG-IV): sequencing the most valuable type-strain genomes for metagenomic binning, comparative biology and taxonomic classification.</title>
        <authorList>
            <person name="Goeker M."/>
        </authorList>
    </citation>
    <scope>NUCLEOTIDE SEQUENCE [LARGE SCALE GENOMIC DNA]</scope>
    <source>
        <strain evidence="17 19">DSM 107085</strain>
    </source>
</reference>
<evidence type="ECO:0000256" key="10">
    <source>
        <dbReference type="ARBA" id="ARBA00059220"/>
    </source>
</evidence>
<comment type="similarity">
    <text evidence="14">Belongs to the DNA photolyase family.</text>
</comment>
<protein>
    <recommendedName>
        <fullName evidence="4">Deoxyribodipyrimidine photo-lyase</fullName>
        <ecNumber evidence="3">4.1.99.3</ecNumber>
    </recommendedName>
    <alternativeName>
        <fullName evidence="8">DNA photolyase</fullName>
    </alternativeName>
    <alternativeName>
        <fullName evidence="11">Photoreactivating enzyme</fullName>
    </alternativeName>
</protein>
<dbReference type="InterPro" id="IPR036155">
    <property type="entry name" value="Crypto/Photolyase_N_sf"/>
</dbReference>
<keyword evidence="5 12" id="KW-0285">Flavoprotein</keyword>
<dbReference type="Pfam" id="PF00875">
    <property type="entry name" value="DNA_photolyase"/>
    <property type="match status" value="1"/>
</dbReference>
<gene>
    <name evidence="17" type="ORF">HNQ86_000386</name>
    <name evidence="16" type="ORF">LF63_0109140</name>
</gene>
<dbReference type="EMBL" id="JACHET010000001">
    <property type="protein sequence ID" value="MBB6183041.1"/>
    <property type="molecule type" value="Genomic_DNA"/>
</dbReference>
<dbReference type="PROSITE" id="PS00394">
    <property type="entry name" value="DNA_PHOTOLYASES_1_1"/>
    <property type="match status" value="1"/>
</dbReference>
<evidence type="ECO:0000256" key="11">
    <source>
        <dbReference type="ARBA" id="ARBA00083107"/>
    </source>
</evidence>
<evidence type="ECO:0000256" key="2">
    <source>
        <dbReference type="ARBA" id="ARBA00005862"/>
    </source>
</evidence>
<evidence type="ECO:0000256" key="5">
    <source>
        <dbReference type="ARBA" id="ARBA00022630"/>
    </source>
</evidence>
<dbReference type="Proteomes" id="UP000029708">
    <property type="component" value="Unassembled WGS sequence"/>
</dbReference>
<dbReference type="AlphaFoldDB" id="A0A099CV68"/>
<feature type="site" description="Electron transfer via tryptophanyl radical" evidence="13">
    <location>
        <position position="359"/>
    </location>
</feature>
<dbReference type="Pfam" id="PF03441">
    <property type="entry name" value="FAD_binding_7"/>
    <property type="match status" value="1"/>
</dbReference>
<evidence type="ECO:0000313" key="16">
    <source>
        <dbReference type="EMBL" id="KGI77497.1"/>
    </source>
</evidence>
<dbReference type="Gene3D" id="1.25.40.80">
    <property type="match status" value="1"/>
</dbReference>
<dbReference type="EMBL" id="JROI01000011">
    <property type="protein sequence ID" value="KGI77497.1"/>
    <property type="molecule type" value="Genomic_DNA"/>
</dbReference>
<comment type="catalytic activity">
    <reaction evidence="9">
        <text>cyclobutadipyrimidine (in DNA) = 2 pyrimidine residues (in DNA).</text>
        <dbReference type="EC" id="4.1.99.3"/>
    </reaction>
</comment>
<evidence type="ECO:0000313" key="19">
    <source>
        <dbReference type="Proteomes" id="UP000560000"/>
    </source>
</evidence>
<dbReference type="EC" id="4.1.99.3" evidence="3"/>
<keyword evidence="6 12" id="KW-0274">FAD</keyword>
<keyword evidence="18" id="KW-1185">Reference proteome</keyword>
<keyword evidence="7 14" id="KW-0157">Chromophore</keyword>
<dbReference type="SUPFAM" id="SSF52425">
    <property type="entry name" value="Cryptochrome/photolyase, N-terminal domain"/>
    <property type="match status" value="1"/>
</dbReference>
<dbReference type="GO" id="GO:0071949">
    <property type="term" value="F:FAD binding"/>
    <property type="evidence" value="ECO:0007669"/>
    <property type="project" value="TreeGrafter"/>
</dbReference>
<dbReference type="InterPro" id="IPR014729">
    <property type="entry name" value="Rossmann-like_a/b/a_fold"/>
</dbReference>
<dbReference type="FunFam" id="1.10.579.10:FF:000003">
    <property type="entry name" value="Deoxyribodipyrimidine photo-lyase"/>
    <property type="match status" value="1"/>
</dbReference>
<evidence type="ECO:0000256" key="9">
    <source>
        <dbReference type="ARBA" id="ARBA00033999"/>
    </source>
</evidence>
<evidence type="ECO:0000256" key="4">
    <source>
        <dbReference type="ARBA" id="ARBA00014046"/>
    </source>
</evidence>
<evidence type="ECO:0000256" key="12">
    <source>
        <dbReference type="PIRSR" id="PIRSR602081-1"/>
    </source>
</evidence>
<name>A0A099CV68_9GAMM</name>
<feature type="binding site" evidence="12">
    <location>
        <begin position="372"/>
        <end position="374"/>
    </location>
    <ligand>
        <name>FAD</name>
        <dbReference type="ChEBI" id="CHEBI:57692"/>
    </ligand>
</feature>
<evidence type="ECO:0000313" key="17">
    <source>
        <dbReference type="EMBL" id="MBB6183041.1"/>
    </source>
</evidence>
<reference evidence="16 18" key="1">
    <citation type="submission" date="2014-09" db="EMBL/GenBank/DDBJ databases">
        <title>Xanthomonadaceae 3.5X direct submission.</title>
        <authorList>
            <person name="Fang T."/>
            <person name="Wang H."/>
        </authorList>
    </citation>
    <scope>NUCLEOTIDE SEQUENCE [LARGE SCALE GENOMIC DNA]</scope>
    <source>
        <strain evidence="16 18">3.5X</strain>
    </source>
</reference>
<dbReference type="GO" id="GO:0009416">
    <property type="term" value="P:response to light stimulus"/>
    <property type="evidence" value="ECO:0007669"/>
    <property type="project" value="TreeGrafter"/>
</dbReference>
<dbReference type="Proteomes" id="UP000560000">
    <property type="component" value="Unassembled WGS sequence"/>
</dbReference>
<evidence type="ECO:0000259" key="15">
    <source>
        <dbReference type="PROSITE" id="PS51645"/>
    </source>
</evidence>
<evidence type="ECO:0000256" key="3">
    <source>
        <dbReference type="ARBA" id="ARBA00013149"/>
    </source>
</evidence>
<proteinExistence type="inferred from homology"/>
<evidence type="ECO:0000256" key="6">
    <source>
        <dbReference type="ARBA" id="ARBA00022827"/>
    </source>
</evidence>
<dbReference type="OrthoDB" id="9772484at2"/>
<dbReference type="GO" id="GO:0003677">
    <property type="term" value="F:DNA binding"/>
    <property type="evidence" value="ECO:0007669"/>
    <property type="project" value="TreeGrafter"/>
</dbReference>
<feature type="binding site" evidence="12">
    <location>
        <begin position="235"/>
        <end position="239"/>
    </location>
    <ligand>
        <name>FAD</name>
        <dbReference type="ChEBI" id="CHEBI:57692"/>
    </ligand>
</feature>
<feature type="domain" description="Photolyase/cryptochrome alpha/beta" evidence="15">
    <location>
        <begin position="2"/>
        <end position="131"/>
    </location>
</feature>
<dbReference type="Gene3D" id="3.40.50.620">
    <property type="entry name" value="HUPs"/>
    <property type="match status" value="1"/>
</dbReference>